<dbReference type="KEGG" id="npv:OHM77_01830"/>
<keyword evidence="1" id="KW-1133">Transmembrane helix</keyword>
<evidence type="ECO:0008006" key="3">
    <source>
        <dbReference type="Google" id="ProtNLM"/>
    </source>
</evidence>
<dbReference type="EMBL" id="CP107246">
    <property type="protein sequence ID" value="WIM06057.1"/>
    <property type="molecule type" value="Genomic_DNA"/>
</dbReference>
<reference evidence="2" key="1">
    <citation type="journal article" date="2023" name="Nat. Microbiol.">
        <title>Enrichment and characterization of a nitric oxide-reducing microbial community in a continuous bioreactor.</title>
        <authorList>
            <person name="Garrido-Amador P."/>
            <person name="Stortenbeker N."/>
            <person name="Wessels H.J.C.T."/>
            <person name="Speth D.R."/>
            <person name="Garcia-Heredia I."/>
            <person name="Kartal B."/>
        </authorList>
    </citation>
    <scope>NUCLEOTIDE SEQUENCE</scope>
    <source>
        <strain evidence="2">MAG1</strain>
    </source>
</reference>
<name>A0AA49IWE8_9PROT</name>
<protein>
    <recommendedName>
        <fullName evidence="3">AsmA family protein</fullName>
    </recommendedName>
</protein>
<keyword evidence="1" id="KW-0472">Membrane</keyword>
<dbReference type="GO" id="GO:0090313">
    <property type="term" value="P:regulation of protein targeting to membrane"/>
    <property type="evidence" value="ECO:0007669"/>
    <property type="project" value="TreeGrafter"/>
</dbReference>
<sequence>MDDSRIFHKTPAGEEAVRERTRLVQRNLRTVLIIVDGYADVAELKRKAGDAAMVDDTLAELEALGLIESLDAAHRAPGEPAEVSACVRVVPGFVEPMSDVPVAAEMPSRKPSRPSLPEGASAWWRGFLRRRSGRKKVRRPSPRIGLPAWIAGGLLGSVALAVLAVLLFPYGNYRPDVERWLSGALHDTVKVGGLGVRFAPFPNITLSQVTVGTDGHASAASVRVLPEPSFLFGSRKRIREVRVEGVRLSQAGIERAARWLPADALGNVTLGRLILKDVSVDFGQTSADGLSGEGVIDPERGLVKWSLRNREGTLRLEVSPGKTAAEISASGTLWKTPFQPALLFDALTVQGELSAGRFRFGTFDGRLYDGQVEGAGVLAWGKEGARFEGDLEFRRLAADRLLAALSTAPAIEGAASGRLRLEAQAPALAGLAAAVRMAGRFDIAQGVLKRIDLAEAIRARAPIRGGATRFEQFSGGFAADERGVRLTDLQLASGLMRASGQATAAGGKLDGGAVVEMRGSAGAMRAGMAIAGSVGDPELKPRR</sequence>
<feature type="transmembrane region" description="Helical" evidence="1">
    <location>
        <begin position="144"/>
        <end position="168"/>
    </location>
</feature>
<organism evidence="2">
    <name type="scientific">Candidatus Nitricoxidivorans perseverans</name>
    <dbReference type="NCBI Taxonomy" id="2975601"/>
    <lineage>
        <taxon>Bacteria</taxon>
        <taxon>Pseudomonadati</taxon>
        <taxon>Pseudomonadota</taxon>
        <taxon>Betaproteobacteria</taxon>
        <taxon>Nitrosomonadales</taxon>
        <taxon>Sterolibacteriaceae</taxon>
        <taxon>Candidatus Nitricoxidivorans</taxon>
    </lineage>
</organism>
<dbReference type="PANTHER" id="PTHR30441:SF8">
    <property type="entry name" value="DUF748 DOMAIN-CONTAINING PROTEIN"/>
    <property type="match status" value="1"/>
</dbReference>
<dbReference type="InterPro" id="IPR052894">
    <property type="entry name" value="AsmA-related"/>
</dbReference>
<proteinExistence type="predicted"/>
<keyword evidence="1" id="KW-0812">Transmembrane</keyword>
<evidence type="ECO:0000256" key="1">
    <source>
        <dbReference type="SAM" id="Phobius"/>
    </source>
</evidence>
<dbReference type="GO" id="GO:0005886">
    <property type="term" value="C:plasma membrane"/>
    <property type="evidence" value="ECO:0007669"/>
    <property type="project" value="TreeGrafter"/>
</dbReference>
<dbReference type="Proteomes" id="UP001234916">
    <property type="component" value="Chromosome"/>
</dbReference>
<gene>
    <name evidence="2" type="ORF">OHM77_01830</name>
</gene>
<dbReference type="AlphaFoldDB" id="A0AA49IWE8"/>
<dbReference type="PANTHER" id="PTHR30441">
    <property type="entry name" value="DUF748 DOMAIN-CONTAINING PROTEIN"/>
    <property type="match status" value="1"/>
</dbReference>
<accession>A0AA49IWE8</accession>
<evidence type="ECO:0000313" key="2">
    <source>
        <dbReference type="EMBL" id="WIM06057.1"/>
    </source>
</evidence>